<dbReference type="Gene3D" id="3.10.129.10">
    <property type="entry name" value="Hotdog Thioesterase"/>
    <property type="match status" value="2"/>
</dbReference>
<evidence type="ECO:0000313" key="3">
    <source>
        <dbReference type="EMBL" id="KUI67977.1"/>
    </source>
</evidence>
<dbReference type="GO" id="GO:0004300">
    <property type="term" value="F:enoyl-CoA hydratase activity"/>
    <property type="evidence" value="ECO:0007669"/>
    <property type="project" value="TreeGrafter"/>
</dbReference>
<dbReference type="InterPro" id="IPR054357">
    <property type="entry name" value="MFE-2_N"/>
</dbReference>
<dbReference type="OrthoDB" id="60204at2759"/>
<dbReference type="GO" id="GO:0044594">
    <property type="term" value="F:17-beta-hydroxysteroid dehydrogenase (NAD+) activity"/>
    <property type="evidence" value="ECO:0007669"/>
    <property type="project" value="TreeGrafter"/>
</dbReference>
<name>A0A194VVF2_CYTMA</name>
<protein>
    <submittedName>
        <fullName evidence="3">Peroxisomal multifunctional enzyme type 2</fullName>
    </submittedName>
</protein>
<dbReference type="GO" id="GO:0006635">
    <property type="term" value="P:fatty acid beta-oxidation"/>
    <property type="evidence" value="ECO:0007669"/>
    <property type="project" value="TreeGrafter"/>
</dbReference>
<accession>A0A194VVF2</accession>
<dbReference type="GO" id="GO:0005777">
    <property type="term" value="C:peroxisome"/>
    <property type="evidence" value="ECO:0007669"/>
    <property type="project" value="TreeGrafter"/>
</dbReference>
<organism evidence="3 4">
    <name type="scientific">Cytospora mali</name>
    <name type="common">Apple Valsa canker fungus</name>
    <name type="synonym">Valsa mali</name>
    <dbReference type="NCBI Taxonomy" id="578113"/>
    <lineage>
        <taxon>Eukaryota</taxon>
        <taxon>Fungi</taxon>
        <taxon>Dikarya</taxon>
        <taxon>Ascomycota</taxon>
        <taxon>Pezizomycotina</taxon>
        <taxon>Sordariomycetes</taxon>
        <taxon>Sordariomycetidae</taxon>
        <taxon>Diaporthales</taxon>
        <taxon>Cytosporaceae</taxon>
        <taxon>Cytospora</taxon>
    </lineage>
</organism>
<dbReference type="CDD" id="cd03448">
    <property type="entry name" value="HDE_HSD"/>
    <property type="match status" value="1"/>
</dbReference>
<sequence>MSGPGVGFEYPPQPVAWLKRDVLLFANSIGCTADERHFLYELHPNFAVFPTYPVILLCPLALGRALLIPWPAFKGDTQEVIDFYAAQEAVKIPGVPDFDHTRVVDGQRLVQFLKPLPPTSAGKKFEMRTKVLGVYDKGRPGSVLETQTELVDAETGEAYSRAIGSAFFVGQGNWSGPKGPATVNFPPPNGKAPDVTFEDQTRKEAALLYRLNGDYNPLHATPEPGKKMGFGGDIMHGLYSFNSTCHGLLQNLGASDPNNLKEFQARFASPVRPGDKLVTDVWRAGEVKDGWEEVRFETKVEGKKVCLSNGRALMKVVGSGKSKL</sequence>
<feature type="domain" description="Peroxisomal multifunctional enzyme type 2-like N-terminal" evidence="2">
    <location>
        <begin position="19"/>
        <end position="59"/>
    </location>
</feature>
<evidence type="ECO:0000313" key="4">
    <source>
        <dbReference type="Proteomes" id="UP000078559"/>
    </source>
</evidence>
<dbReference type="AlphaFoldDB" id="A0A194VVF2"/>
<dbReference type="Pfam" id="PF01575">
    <property type="entry name" value="MaoC_dehydratas"/>
    <property type="match status" value="1"/>
</dbReference>
<feature type="domain" description="MaoC-like" evidence="1">
    <location>
        <begin position="190"/>
        <end position="300"/>
    </location>
</feature>
<keyword evidence="4" id="KW-1185">Reference proteome</keyword>
<dbReference type="InterPro" id="IPR002539">
    <property type="entry name" value="MaoC-like_dom"/>
</dbReference>
<dbReference type="Pfam" id="PF22622">
    <property type="entry name" value="MFE-2_hydrat-2_N"/>
    <property type="match status" value="1"/>
</dbReference>
<evidence type="ECO:0000259" key="2">
    <source>
        <dbReference type="Pfam" id="PF22622"/>
    </source>
</evidence>
<proteinExistence type="predicted"/>
<dbReference type="Proteomes" id="UP000078559">
    <property type="component" value="Chromosome 3"/>
</dbReference>
<dbReference type="GO" id="GO:0003857">
    <property type="term" value="F:(3S)-3-hydroxyacyl-CoA dehydrogenase (NAD+) activity"/>
    <property type="evidence" value="ECO:0007669"/>
    <property type="project" value="TreeGrafter"/>
</dbReference>
<dbReference type="InterPro" id="IPR029069">
    <property type="entry name" value="HotDog_dom_sf"/>
</dbReference>
<dbReference type="SMR" id="A0A194VVF2"/>
<dbReference type="PANTHER" id="PTHR13078:SF57">
    <property type="entry name" value="DEHYDRATASE, PUTATIVE (AFU_ORTHOLOGUE AFUA_5G00640)-RELATED"/>
    <property type="match status" value="1"/>
</dbReference>
<reference evidence="3" key="1">
    <citation type="submission" date="2014-12" db="EMBL/GenBank/DDBJ databases">
        <title>Genome Sequence of Valsa Canker Pathogens Uncovers a Specific Adaption of Colonization on Woody Bark.</title>
        <authorList>
            <person name="Yin Z."/>
            <person name="Liu H."/>
            <person name="Gao X."/>
            <person name="Li Z."/>
            <person name="Song N."/>
            <person name="Ke X."/>
            <person name="Dai Q."/>
            <person name="Wu Y."/>
            <person name="Sun Y."/>
            <person name="Xu J.-R."/>
            <person name="Kang Z.K."/>
            <person name="Wang L."/>
            <person name="Huang L."/>
        </authorList>
    </citation>
    <scope>NUCLEOTIDE SEQUENCE [LARGE SCALE GENOMIC DNA]</scope>
    <source>
        <strain evidence="3">03-8</strain>
    </source>
</reference>
<dbReference type="PANTHER" id="PTHR13078">
    <property type="entry name" value="PEROXISOMAL MULTIFUNCTIONAL ENZYME TYPE 2-RELATED"/>
    <property type="match status" value="1"/>
</dbReference>
<evidence type="ECO:0000259" key="1">
    <source>
        <dbReference type="Pfam" id="PF01575"/>
    </source>
</evidence>
<gene>
    <name evidence="3" type="ORF">VM1G_02782</name>
</gene>
<dbReference type="EMBL" id="CM003100">
    <property type="protein sequence ID" value="KUI67977.1"/>
    <property type="molecule type" value="Genomic_DNA"/>
</dbReference>
<dbReference type="SUPFAM" id="SSF54637">
    <property type="entry name" value="Thioesterase/thiol ester dehydrase-isomerase"/>
    <property type="match status" value="2"/>
</dbReference>